<evidence type="ECO:0008006" key="4">
    <source>
        <dbReference type="Google" id="ProtNLM"/>
    </source>
</evidence>
<sequence length="646" mass="72986">MRYLKTICFSLTLFVVLVNKALAQDNISTLNIKSFLSLVEGDAIYPNSAQIKMLKEVIPNNAYQPAPHINDREYWERIAQSKSGQEYVAYAISQIDKKPEVPISDEIYRRANKEGNRGIYKPRYYRTMDRLERFILAECIENKGRFIPQVRVYMKAIMDMKSWLHPNHDDNNNSNLKGESITIDLGARKFGTDLTLAIVLLADRLPNDLKTAAVNMVQKRITDSYLASCRDENKLNRWIRSTSNWNSVCNSGTVFSTISNSNSYKERLLAIGCAINSSRYYLSGFGDDGYCSEGIGYWSYGFGHYLYMAQFVLDYTNGKINMFKHSNPEKLKNVGNFPENFEIQQLRFAPFADGNIVAANTKGNFPYALSAYYYGASVPTEFKFEEAAEQLIAWNHPEIFSERKSTEKPQLPNVTYFNTSGMVISRGKQEIPFSIAIKAGHNAENHNHSDVGTYTLLLEKDFISGDIGAPSYTAGAFSPRNKARSSWGHPVPRINNILQSNGYEFKGEVLKTDFKEMRDEVVMNIKPAYEVDGLNVLERTMINDKSGYGAISVTDYFEASNNVTFGTALMTFSEYEIINNNTIILTSKNHKLKVEISSVGGEIIINPEPVPVKALRNGKDAKRIGLDFKKPLQTGSVTVKYTPIFH</sequence>
<dbReference type="InterPro" id="IPR008929">
    <property type="entry name" value="Chondroitin_lyas"/>
</dbReference>
<dbReference type="PANTHER" id="PTHR38045">
    <property type="entry name" value="CHROMOSOME 1, WHOLE GENOME SHOTGUN SEQUENCE"/>
    <property type="match status" value="1"/>
</dbReference>
<organism evidence="2 3">
    <name type="scientific">Jejuia pallidilutea</name>
    <dbReference type="NCBI Taxonomy" id="504487"/>
    <lineage>
        <taxon>Bacteria</taxon>
        <taxon>Pseudomonadati</taxon>
        <taxon>Bacteroidota</taxon>
        <taxon>Flavobacteriia</taxon>
        <taxon>Flavobacteriales</taxon>
        <taxon>Flavobacteriaceae</taxon>
        <taxon>Jejuia</taxon>
    </lineage>
</organism>
<keyword evidence="1" id="KW-0732">Signal</keyword>
<dbReference type="Proteomes" id="UP000251545">
    <property type="component" value="Unassembled WGS sequence"/>
</dbReference>
<feature type="signal peptide" evidence="1">
    <location>
        <begin position="1"/>
        <end position="23"/>
    </location>
</feature>
<feature type="chain" id="PRO_5016868503" description="Heparinase II/III-like protein" evidence="1">
    <location>
        <begin position="24"/>
        <end position="646"/>
    </location>
</feature>
<dbReference type="Gene3D" id="1.50.10.100">
    <property type="entry name" value="Chondroitin AC/alginate lyase"/>
    <property type="match status" value="1"/>
</dbReference>
<dbReference type="EMBL" id="PVEO01000004">
    <property type="protein sequence ID" value="PQV48983.1"/>
    <property type="molecule type" value="Genomic_DNA"/>
</dbReference>
<reference evidence="2 3" key="1">
    <citation type="submission" date="2018-02" db="EMBL/GenBank/DDBJ databases">
        <title>Genomic Encyclopedia of Archaeal and Bacterial Type Strains, Phase II (KMG-II): from individual species to whole genera.</title>
        <authorList>
            <person name="Goeker M."/>
        </authorList>
    </citation>
    <scope>NUCLEOTIDE SEQUENCE [LARGE SCALE GENOMIC DNA]</scope>
    <source>
        <strain evidence="2 3">DSM 21165</strain>
    </source>
</reference>
<comment type="caution">
    <text evidence="2">The sequence shown here is derived from an EMBL/GenBank/DDBJ whole genome shotgun (WGS) entry which is preliminary data.</text>
</comment>
<evidence type="ECO:0000313" key="3">
    <source>
        <dbReference type="Proteomes" id="UP000251545"/>
    </source>
</evidence>
<evidence type="ECO:0000313" key="2">
    <source>
        <dbReference type="EMBL" id="PQV48983.1"/>
    </source>
</evidence>
<gene>
    <name evidence="2" type="ORF">CLV33_104190</name>
</gene>
<dbReference type="PANTHER" id="PTHR38045:SF1">
    <property type="entry name" value="HEPARINASE II_III-LIKE PROTEIN"/>
    <property type="match status" value="1"/>
</dbReference>
<dbReference type="RefSeq" id="WP_105473587.1">
    <property type="nucleotide sequence ID" value="NZ_PVEO01000004.1"/>
</dbReference>
<name>A0A362XCY8_9FLAO</name>
<proteinExistence type="predicted"/>
<evidence type="ECO:0000256" key="1">
    <source>
        <dbReference type="SAM" id="SignalP"/>
    </source>
</evidence>
<dbReference type="AlphaFoldDB" id="A0A362XCY8"/>
<dbReference type="SUPFAM" id="SSF48230">
    <property type="entry name" value="Chondroitin AC/alginate lyase"/>
    <property type="match status" value="1"/>
</dbReference>
<dbReference type="Gene3D" id="2.70.98.70">
    <property type="match status" value="1"/>
</dbReference>
<accession>A0A362XCY8</accession>
<protein>
    <recommendedName>
        <fullName evidence="4">Heparinase II/III-like protein</fullName>
    </recommendedName>
</protein>